<evidence type="ECO:0000313" key="11">
    <source>
        <dbReference type="Proteomes" id="UP001239909"/>
    </source>
</evidence>
<sequence length="777" mass="83984">MTPPDDRTHPQYFATHWGTWEAVTENGRLTGVRPWAGDPHPAMIGPGIVEAVHHPSRIRRPAVRRSFLEKGAAAERGSRGAEPFVELPWDEALDLAAAEIDRVRRSHGNEAIFGGSYGWASAGRFHHAQSQVHRFLNCAGGYTASIDTYSYAAVSALTPHIIGHFRKLMLDQATSWDSIAAETELFVMFGGLPLKNAQVNSGGVGRHTARAALRAAHARGCRFVSIGPIRADTMPEIGADWIALRPGTDTALMLALAHVLVREDLHDRGFLARCTTGFERFLPYLMGETDGQPKTPAWAAAITGIPAEAIAALARRMAAQRTMIGLAWSVQRADHGEQPAWMAIVLAAMLGQIGLPGGGVGIGYGSENGIGNPVRPFRFPALPQGQNPVEAAIPVARIADALLDPGGTYDFNGAQRRYPDLRLLYWAGGNPFHHHQDINRLVRALQRPETIIVNEIWWTPMARHADIVFPTTSPVEREDIAMTHWEPLIVAMRQAIPPEGEARDDYAVFAGLAGRLGLEAAFTEGRSAEDWLRHLWDQARQRAAEAGFALPGLAELRAGGPVSLPGPERPAVLLEAFRADPEAHPLETPSGRIEIFSERIAGFGYDDCPGHPVWLEPCEWLGGAEAARFPLHLVSNQPATRLHGQLDPGSVSRASKIAGREPITMHPADAAARGLAAGDVVRVWNARGACLAGLRISDEVMPGVVQLATGAWHDPERRGEPGALCKHGNPNVLTRDKGSSRLGQGPSAHTALVEVARLDGPPPPVTAFDPPELLPRR</sequence>
<dbReference type="InterPro" id="IPR050612">
    <property type="entry name" value="Prok_Mopterin_Oxidored"/>
</dbReference>
<dbReference type="CDD" id="cd02793">
    <property type="entry name" value="MopB_CT_DMSOR-BSOR-TMAOR"/>
    <property type="match status" value="1"/>
</dbReference>
<feature type="domain" description="Molybdopterin oxidoreductase" evidence="7">
    <location>
        <begin position="57"/>
        <end position="514"/>
    </location>
</feature>
<keyword evidence="11" id="KW-1185">Reference proteome</keyword>
<dbReference type="Gene3D" id="3.40.228.10">
    <property type="entry name" value="Dimethylsulfoxide Reductase, domain 2"/>
    <property type="match status" value="1"/>
</dbReference>
<evidence type="ECO:0000256" key="6">
    <source>
        <dbReference type="SAM" id="MobiDB-lite"/>
    </source>
</evidence>
<dbReference type="CDD" id="cd02769">
    <property type="entry name" value="MopB_DMSOR-BSOR-TMAOR"/>
    <property type="match status" value="1"/>
</dbReference>
<protein>
    <submittedName>
        <fullName evidence="10">Molybdopterin guanine dinucleotide-containing S/N-oxide reductase</fullName>
    </submittedName>
</protein>
<evidence type="ECO:0000256" key="2">
    <source>
        <dbReference type="ARBA" id="ARBA00010312"/>
    </source>
</evidence>
<comment type="cofactor">
    <cofactor evidence="1">
        <name>Mo-bis(molybdopterin guanine dinucleotide)</name>
        <dbReference type="ChEBI" id="CHEBI:60539"/>
    </cofactor>
</comment>
<comment type="caution">
    <text evidence="10">The sequence shown here is derived from an EMBL/GenBank/DDBJ whole genome shotgun (WGS) entry which is preliminary data.</text>
</comment>
<evidence type="ECO:0000256" key="1">
    <source>
        <dbReference type="ARBA" id="ARBA00001942"/>
    </source>
</evidence>
<keyword evidence="4" id="KW-0479">Metal-binding</keyword>
<evidence type="ECO:0000256" key="3">
    <source>
        <dbReference type="ARBA" id="ARBA00022505"/>
    </source>
</evidence>
<reference evidence="10 11" key="1">
    <citation type="submission" date="2023-04" db="EMBL/GenBank/DDBJ databases">
        <title>Marinoamorphus aggregata gen. nov., sp. Nov., isolate from tissue of brittle star Ophioplocus japonicus.</title>
        <authorList>
            <person name="Kawano K."/>
            <person name="Sawayama S."/>
            <person name="Nakagawa S."/>
        </authorList>
    </citation>
    <scope>NUCLEOTIDE SEQUENCE [LARGE SCALE GENOMIC DNA]</scope>
    <source>
        <strain evidence="10 11">NKW23</strain>
    </source>
</reference>
<dbReference type="Gene3D" id="2.40.40.20">
    <property type="match status" value="1"/>
</dbReference>
<dbReference type="Gene3D" id="3.40.50.740">
    <property type="match status" value="1"/>
</dbReference>
<evidence type="ECO:0000256" key="4">
    <source>
        <dbReference type="ARBA" id="ARBA00022723"/>
    </source>
</evidence>
<dbReference type="InterPro" id="IPR006656">
    <property type="entry name" value="Mopterin_OxRdtase"/>
</dbReference>
<dbReference type="Pfam" id="PF18364">
    <property type="entry name" value="Molybdopterin_N"/>
    <property type="match status" value="1"/>
</dbReference>
<accession>A0ABQ6LKK4</accession>
<feature type="region of interest" description="Disordered" evidence="6">
    <location>
        <begin position="757"/>
        <end position="777"/>
    </location>
</feature>
<feature type="domain" description="Molybdopterin dinucleotide-binding" evidence="8">
    <location>
        <begin position="631"/>
        <end position="751"/>
    </location>
</feature>
<organism evidence="10 11">
    <name type="scientific">Paralimibaculum aggregatum</name>
    <dbReference type="NCBI Taxonomy" id="3036245"/>
    <lineage>
        <taxon>Bacteria</taxon>
        <taxon>Pseudomonadati</taxon>
        <taxon>Pseudomonadota</taxon>
        <taxon>Alphaproteobacteria</taxon>
        <taxon>Rhodobacterales</taxon>
        <taxon>Paracoccaceae</taxon>
        <taxon>Paralimibaculum</taxon>
    </lineage>
</organism>
<evidence type="ECO:0000259" key="9">
    <source>
        <dbReference type="Pfam" id="PF18364"/>
    </source>
</evidence>
<keyword evidence="3" id="KW-0500">Molybdenum</keyword>
<feature type="domain" description="Molybdopterin oxidoreductase N-terminal" evidence="9">
    <location>
        <begin position="14"/>
        <end position="53"/>
    </location>
</feature>
<dbReference type="Proteomes" id="UP001239909">
    <property type="component" value="Unassembled WGS sequence"/>
</dbReference>
<evidence type="ECO:0000256" key="5">
    <source>
        <dbReference type="ARBA" id="ARBA00023002"/>
    </source>
</evidence>
<dbReference type="EMBL" id="BSYI01000005">
    <property type="protein sequence ID" value="GMG81763.1"/>
    <property type="molecule type" value="Genomic_DNA"/>
</dbReference>
<comment type="similarity">
    <text evidence="2">Belongs to the prokaryotic molybdopterin-containing oxidoreductase family.</text>
</comment>
<evidence type="ECO:0000313" key="10">
    <source>
        <dbReference type="EMBL" id="GMG81763.1"/>
    </source>
</evidence>
<dbReference type="InterPro" id="IPR041460">
    <property type="entry name" value="Molybdopterin_N"/>
</dbReference>
<gene>
    <name evidence="10" type="ORF">LNKW23_09760</name>
</gene>
<dbReference type="Gene3D" id="3.90.55.10">
    <property type="entry name" value="Dimethylsulfoxide Reductase, domain 3"/>
    <property type="match status" value="1"/>
</dbReference>
<proteinExistence type="inferred from homology"/>
<dbReference type="InterPro" id="IPR041954">
    <property type="entry name" value="CT_DMSOR/BSOR/TMAOR"/>
</dbReference>
<dbReference type="PANTHER" id="PTHR43742:SF10">
    <property type="entry name" value="TRIMETHYLAMINE-N-OXIDE REDUCTASE 2"/>
    <property type="match status" value="1"/>
</dbReference>
<dbReference type="InterPro" id="IPR006657">
    <property type="entry name" value="MoPterin_dinucl-bd_dom"/>
</dbReference>
<dbReference type="Pfam" id="PF00384">
    <property type="entry name" value="Molybdopterin"/>
    <property type="match status" value="1"/>
</dbReference>
<dbReference type="PANTHER" id="PTHR43742">
    <property type="entry name" value="TRIMETHYLAMINE-N-OXIDE REDUCTASE"/>
    <property type="match status" value="1"/>
</dbReference>
<evidence type="ECO:0000259" key="8">
    <source>
        <dbReference type="Pfam" id="PF01568"/>
    </source>
</evidence>
<dbReference type="InterPro" id="IPR009010">
    <property type="entry name" value="Asp_de-COase-like_dom_sf"/>
</dbReference>
<evidence type="ECO:0000259" key="7">
    <source>
        <dbReference type="Pfam" id="PF00384"/>
    </source>
</evidence>
<dbReference type="SUPFAM" id="SSF50692">
    <property type="entry name" value="ADC-like"/>
    <property type="match status" value="1"/>
</dbReference>
<keyword evidence="5" id="KW-0560">Oxidoreductase</keyword>
<name>A0ABQ6LKK4_9RHOB</name>
<dbReference type="RefSeq" id="WP_285670478.1">
    <property type="nucleotide sequence ID" value="NZ_BSYI01000005.1"/>
</dbReference>
<dbReference type="SUPFAM" id="SSF53706">
    <property type="entry name" value="Formate dehydrogenase/DMSO reductase, domains 1-3"/>
    <property type="match status" value="1"/>
</dbReference>
<dbReference type="Pfam" id="PF01568">
    <property type="entry name" value="Molydop_binding"/>
    <property type="match status" value="1"/>
</dbReference>